<sequence length="116" mass="12880">MTIAAMLIECYAVESTWAIFYIISVNLNHPIQTFFGNTQTYIEIIANLLVLYRVASGRAYGSQRAREPGSRSVNISSLHWNHTTTDSDVASGTDINIHHPEHKPEPEIILVQGSPA</sequence>
<gene>
    <name evidence="1" type="ORF">AGABI1DRAFT_132940</name>
</gene>
<dbReference type="EMBL" id="JH971429">
    <property type="protein sequence ID" value="EKM74752.1"/>
    <property type="molecule type" value="Genomic_DNA"/>
</dbReference>
<dbReference type="KEGG" id="abp:AGABI1DRAFT132940"/>
<dbReference type="GeneID" id="18827807"/>
<keyword evidence="2" id="KW-1185">Reference proteome</keyword>
<evidence type="ECO:0000313" key="2">
    <source>
        <dbReference type="Proteomes" id="UP000008493"/>
    </source>
</evidence>
<dbReference type="OMA" id="GTDINIH"/>
<dbReference type="OrthoDB" id="2641762at2759"/>
<evidence type="ECO:0000313" key="1">
    <source>
        <dbReference type="EMBL" id="EKM74752.1"/>
    </source>
</evidence>
<dbReference type="RefSeq" id="XP_007334639.1">
    <property type="nucleotide sequence ID" value="XM_007334577.1"/>
</dbReference>
<reference evidence="2" key="1">
    <citation type="journal article" date="2012" name="Proc. Natl. Acad. Sci. U.S.A.">
        <title>Genome sequence of the button mushroom Agaricus bisporus reveals mechanisms governing adaptation to a humic-rich ecological niche.</title>
        <authorList>
            <person name="Morin E."/>
            <person name="Kohler A."/>
            <person name="Baker A.R."/>
            <person name="Foulongne-Oriol M."/>
            <person name="Lombard V."/>
            <person name="Nagy L.G."/>
            <person name="Ohm R.A."/>
            <person name="Patyshakuliyeva A."/>
            <person name="Brun A."/>
            <person name="Aerts A.L."/>
            <person name="Bailey A.M."/>
            <person name="Billette C."/>
            <person name="Coutinho P.M."/>
            <person name="Deakin G."/>
            <person name="Doddapaneni H."/>
            <person name="Floudas D."/>
            <person name="Grimwood J."/>
            <person name="Hilden K."/>
            <person name="Kuees U."/>
            <person name="LaButti K.M."/>
            <person name="Lapidus A."/>
            <person name="Lindquist E.A."/>
            <person name="Lucas S.M."/>
            <person name="Murat C."/>
            <person name="Riley R.W."/>
            <person name="Salamov A.A."/>
            <person name="Schmutz J."/>
            <person name="Subramanian V."/>
            <person name="Woesten H.A.B."/>
            <person name="Xu J."/>
            <person name="Eastwood D.C."/>
            <person name="Foster G.D."/>
            <person name="Sonnenberg A.S."/>
            <person name="Cullen D."/>
            <person name="de Vries R.P."/>
            <person name="Lundell T."/>
            <person name="Hibbett D.S."/>
            <person name="Henrissat B."/>
            <person name="Burton K.S."/>
            <person name="Kerrigan R.W."/>
            <person name="Challen M.P."/>
            <person name="Grigoriev I.V."/>
            <person name="Martin F."/>
        </authorList>
    </citation>
    <scope>NUCLEOTIDE SEQUENCE [LARGE SCALE GENOMIC DNA]</scope>
    <source>
        <strain evidence="2">JB137-S8 / ATCC MYA-4627 / FGSC 10392</strain>
    </source>
</reference>
<protein>
    <submittedName>
        <fullName evidence="1">Uncharacterized protein</fullName>
    </submittedName>
</protein>
<organism evidence="1 2">
    <name type="scientific">Agaricus bisporus var. burnettii (strain JB137-S8 / ATCC MYA-4627 / FGSC 10392)</name>
    <name type="common">White button mushroom</name>
    <dbReference type="NCBI Taxonomy" id="597362"/>
    <lineage>
        <taxon>Eukaryota</taxon>
        <taxon>Fungi</taxon>
        <taxon>Dikarya</taxon>
        <taxon>Basidiomycota</taxon>
        <taxon>Agaricomycotina</taxon>
        <taxon>Agaricomycetes</taxon>
        <taxon>Agaricomycetidae</taxon>
        <taxon>Agaricales</taxon>
        <taxon>Agaricineae</taxon>
        <taxon>Agaricaceae</taxon>
        <taxon>Agaricus</taxon>
    </lineage>
</organism>
<dbReference type="Proteomes" id="UP000008493">
    <property type="component" value="Unassembled WGS sequence"/>
</dbReference>
<dbReference type="HOGENOM" id="CLU_118174_0_0_1"/>
<dbReference type="InParanoid" id="K5WW13"/>
<proteinExistence type="predicted"/>
<accession>K5WW13</accession>
<dbReference type="AlphaFoldDB" id="K5WW13"/>
<name>K5WW13_AGABU</name>